<keyword evidence="3" id="KW-1185">Reference proteome</keyword>
<evidence type="ECO:0000313" key="3">
    <source>
        <dbReference type="Proteomes" id="UP000053676"/>
    </source>
</evidence>
<feature type="non-terminal residue" evidence="2">
    <location>
        <position position="1"/>
    </location>
</feature>
<dbReference type="OMA" id="ANKHDAE"/>
<evidence type="ECO:0000313" key="2">
    <source>
        <dbReference type="EMBL" id="ETN72222.1"/>
    </source>
</evidence>
<dbReference type="GO" id="GO:0004252">
    <property type="term" value="F:serine-type endopeptidase activity"/>
    <property type="evidence" value="ECO:0007669"/>
    <property type="project" value="InterPro"/>
</dbReference>
<evidence type="ECO:0000259" key="1">
    <source>
        <dbReference type="Pfam" id="PF05362"/>
    </source>
</evidence>
<dbReference type="EMBL" id="KI665158">
    <property type="protein sequence ID" value="ETN72222.1"/>
    <property type="molecule type" value="Genomic_DNA"/>
</dbReference>
<dbReference type="OrthoDB" id="5849321at2759"/>
<dbReference type="PRINTS" id="PR00830">
    <property type="entry name" value="ENDOLAPTASE"/>
</dbReference>
<name>W2SU43_NECAM</name>
<keyword evidence="2" id="KW-0645">Protease</keyword>
<dbReference type="SUPFAM" id="SSF54211">
    <property type="entry name" value="Ribosomal protein S5 domain 2-like"/>
    <property type="match status" value="1"/>
</dbReference>
<dbReference type="GO" id="GO:0004176">
    <property type="term" value="F:ATP-dependent peptidase activity"/>
    <property type="evidence" value="ECO:0007669"/>
    <property type="project" value="InterPro"/>
</dbReference>
<organism evidence="2 3">
    <name type="scientific">Necator americanus</name>
    <name type="common">Human hookworm</name>
    <dbReference type="NCBI Taxonomy" id="51031"/>
    <lineage>
        <taxon>Eukaryota</taxon>
        <taxon>Metazoa</taxon>
        <taxon>Ecdysozoa</taxon>
        <taxon>Nematoda</taxon>
        <taxon>Chromadorea</taxon>
        <taxon>Rhabditida</taxon>
        <taxon>Rhabditina</taxon>
        <taxon>Rhabditomorpha</taxon>
        <taxon>Strongyloidea</taxon>
        <taxon>Ancylostomatidae</taxon>
        <taxon>Bunostominae</taxon>
        <taxon>Necator</taxon>
    </lineage>
</organism>
<dbReference type="PANTHER" id="PTHR10046">
    <property type="entry name" value="ATP DEPENDENT LON PROTEASE FAMILY MEMBER"/>
    <property type="match status" value="1"/>
</dbReference>
<dbReference type="GO" id="GO:0005524">
    <property type="term" value="F:ATP binding"/>
    <property type="evidence" value="ECO:0007669"/>
    <property type="project" value="InterPro"/>
</dbReference>
<feature type="domain" description="Lon proteolytic" evidence="1">
    <location>
        <begin position="22"/>
        <end position="78"/>
    </location>
</feature>
<accession>W2SU43</accession>
<dbReference type="Pfam" id="PF05362">
    <property type="entry name" value="Lon_C"/>
    <property type="match status" value="1"/>
</dbReference>
<keyword evidence="2" id="KW-0378">Hydrolase</keyword>
<protein>
    <submittedName>
        <fullName evidence="2">Lon protease proteolytic domain protein</fullName>
    </submittedName>
</protein>
<dbReference type="GO" id="GO:0030163">
    <property type="term" value="P:protein catabolic process"/>
    <property type="evidence" value="ECO:0007669"/>
    <property type="project" value="InterPro"/>
</dbReference>
<gene>
    <name evidence="2" type="ORF">NECAME_18959</name>
</gene>
<dbReference type="InterPro" id="IPR020568">
    <property type="entry name" value="Ribosomal_Su5_D2-typ_SF"/>
</dbReference>
<dbReference type="Gene3D" id="3.30.230.10">
    <property type="match status" value="1"/>
</dbReference>
<dbReference type="InterPro" id="IPR008269">
    <property type="entry name" value="Lon_proteolytic"/>
</dbReference>
<sequence length="90" mass="9964">LSIHTGDLLSSGDPDGTFIFFKVGGIKEKVLGAHRAGLRRVILPLANQRDVDQVDKTIKADMDIQFSSDIDDLLQKIMERDNTVNVLSKL</sequence>
<dbReference type="KEGG" id="nai:NECAME_18959"/>
<dbReference type="AlphaFoldDB" id="W2SU43"/>
<dbReference type="InterPro" id="IPR014721">
    <property type="entry name" value="Ribsml_uS5_D2-typ_fold_subgr"/>
</dbReference>
<dbReference type="GO" id="GO:0006508">
    <property type="term" value="P:proteolysis"/>
    <property type="evidence" value="ECO:0007669"/>
    <property type="project" value="UniProtKB-KW"/>
</dbReference>
<dbReference type="STRING" id="51031.W2SU43"/>
<dbReference type="InterPro" id="IPR027065">
    <property type="entry name" value="Lon_Prtase"/>
</dbReference>
<reference evidence="3" key="1">
    <citation type="journal article" date="2014" name="Nat. Genet.">
        <title>Genome of the human hookworm Necator americanus.</title>
        <authorList>
            <person name="Tang Y.T."/>
            <person name="Gao X."/>
            <person name="Rosa B.A."/>
            <person name="Abubucker S."/>
            <person name="Hallsworth-Pepin K."/>
            <person name="Martin J."/>
            <person name="Tyagi R."/>
            <person name="Heizer E."/>
            <person name="Zhang X."/>
            <person name="Bhonagiri-Palsikar V."/>
            <person name="Minx P."/>
            <person name="Warren W.C."/>
            <person name="Wang Q."/>
            <person name="Zhan B."/>
            <person name="Hotez P.J."/>
            <person name="Sternberg P.W."/>
            <person name="Dougall A."/>
            <person name="Gaze S.T."/>
            <person name="Mulvenna J."/>
            <person name="Sotillo J."/>
            <person name="Ranganathan S."/>
            <person name="Rabelo E.M."/>
            <person name="Wilson R.K."/>
            <person name="Felgner P.L."/>
            <person name="Bethony J."/>
            <person name="Hawdon J.M."/>
            <person name="Gasser R.B."/>
            <person name="Loukas A."/>
            <person name="Mitreva M."/>
        </authorList>
    </citation>
    <scope>NUCLEOTIDE SEQUENCE [LARGE SCALE GENOMIC DNA]</scope>
</reference>
<dbReference type="Proteomes" id="UP000053676">
    <property type="component" value="Unassembled WGS sequence"/>
</dbReference>
<proteinExistence type="predicted"/>